<evidence type="ECO:0000256" key="1">
    <source>
        <dbReference type="ARBA" id="ARBA00038158"/>
    </source>
</evidence>
<dbReference type="GO" id="GO:0008168">
    <property type="term" value="F:methyltransferase activity"/>
    <property type="evidence" value="ECO:0007669"/>
    <property type="project" value="UniProtKB-KW"/>
</dbReference>
<evidence type="ECO:0000313" key="4">
    <source>
        <dbReference type="Proteomes" id="UP001187734"/>
    </source>
</evidence>
<organism evidence="3 4">
    <name type="scientific">Fusarium torulosum</name>
    <dbReference type="NCBI Taxonomy" id="33205"/>
    <lineage>
        <taxon>Eukaryota</taxon>
        <taxon>Fungi</taxon>
        <taxon>Dikarya</taxon>
        <taxon>Ascomycota</taxon>
        <taxon>Pezizomycotina</taxon>
        <taxon>Sordariomycetes</taxon>
        <taxon>Hypocreomycetidae</taxon>
        <taxon>Hypocreales</taxon>
        <taxon>Nectriaceae</taxon>
        <taxon>Fusarium</taxon>
    </lineage>
</organism>
<dbReference type="Pfam" id="PF13489">
    <property type="entry name" value="Methyltransf_23"/>
    <property type="match status" value="1"/>
</dbReference>
<dbReference type="SUPFAM" id="SSF53335">
    <property type="entry name" value="S-adenosyl-L-methionine-dependent methyltransferases"/>
    <property type="match status" value="1"/>
</dbReference>
<reference evidence="3" key="1">
    <citation type="submission" date="2018-03" db="EMBL/GenBank/DDBJ databases">
        <authorList>
            <person name="Guldener U."/>
        </authorList>
    </citation>
    <scope>NUCLEOTIDE SEQUENCE</scope>
</reference>
<keyword evidence="4" id="KW-1185">Reference proteome</keyword>
<name>A0AAE8MBN3_9HYPO</name>
<protein>
    <submittedName>
        <fullName evidence="3">Related to methyltransferase</fullName>
    </submittedName>
</protein>
<dbReference type="AlphaFoldDB" id="A0AAE8MBN3"/>
<dbReference type="Proteomes" id="UP001187734">
    <property type="component" value="Unassembled WGS sequence"/>
</dbReference>
<sequence length="419" mass="46805">MSPRLCNISDIDCRLSLAQCHAMRRSLLKTTCIGSVPRHARQYDPGCQESLIEMSTSPSHEPTRHASANLTSPGSSKAGRAQTDTGLFPPQHWVQLTEEDGAQDDTDSTLSDIASSTASLTSSILQYRTLHGRSYQSERGNADYWCPIDDTQQEAMDIKYGLKSAQFLGLLAKTINKVAVDIGTGTDSQESGPSHTKRSEFADMFPNASVVGTDLAPIQPSWIPPNFEFQIDDCSREWSFESASLDYVHMRWLVGSIVDWTALFKQAYKSLKPGGYVESYEPGSRVESDDDTVRDGSALSQWEKFFVEGGRKLGRPFTIFEEGIQKAAMREAGFVDIEERDFKNPVGGWPKDPKQQSIGQYTQAALEQDAKGTVLHMATSLGWTEEEITVFVSHFRREIRSPKIHSYFRQKVVWGRKPI</sequence>
<comment type="caution">
    <text evidence="3">The sequence shown here is derived from an EMBL/GenBank/DDBJ whole genome shotgun (WGS) entry which is preliminary data.</text>
</comment>
<dbReference type="PANTHER" id="PTHR43591">
    <property type="entry name" value="METHYLTRANSFERASE"/>
    <property type="match status" value="1"/>
</dbReference>
<dbReference type="InterPro" id="IPR029063">
    <property type="entry name" value="SAM-dependent_MTases_sf"/>
</dbReference>
<dbReference type="EMBL" id="ONZP01000245">
    <property type="protein sequence ID" value="SPJ78883.1"/>
    <property type="molecule type" value="Genomic_DNA"/>
</dbReference>
<gene>
    <name evidence="3" type="ORF">FTOL_07274</name>
</gene>
<accession>A0AAE8MBN3</accession>
<keyword evidence="3" id="KW-0489">Methyltransferase</keyword>
<dbReference type="PANTHER" id="PTHR43591:SF10">
    <property type="entry name" value="ABC TRANSMEMBRANE TYPE-1 DOMAIN-CONTAINING PROTEIN-RELATED"/>
    <property type="match status" value="1"/>
</dbReference>
<feature type="compositionally biased region" description="Polar residues" evidence="2">
    <location>
        <begin position="53"/>
        <end position="75"/>
    </location>
</feature>
<evidence type="ECO:0000313" key="3">
    <source>
        <dbReference type="EMBL" id="SPJ78883.1"/>
    </source>
</evidence>
<dbReference type="GO" id="GO:0032259">
    <property type="term" value="P:methylation"/>
    <property type="evidence" value="ECO:0007669"/>
    <property type="project" value="UniProtKB-KW"/>
</dbReference>
<feature type="region of interest" description="Disordered" evidence="2">
    <location>
        <begin position="53"/>
        <end position="85"/>
    </location>
</feature>
<keyword evidence="3" id="KW-0808">Transferase</keyword>
<proteinExistence type="inferred from homology"/>
<comment type="similarity">
    <text evidence="1">Belongs to the methyltransferase superfamily. LaeA methyltransferase family.</text>
</comment>
<dbReference type="Gene3D" id="3.40.50.150">
    <property type="entry name" value="Vaccinia Virus protein VP39"/>
    <property type="match status" value="1"/>
</dbReference>
<evidence type="ECO:0000256" key="2">
    <source>
        <dbReference type="SAM" id="MobiDB-lite"/>
    </source>
</evidence>